<evidence type="ECO:0000256" key="7">
    <source>
        <dbReference type="PROSITE-ProRule" id="PRU00339"/>
    </source>
</evidence>
<evidence type="ECO:0000256" key="8">
    <source>
        <dbReference type="SAM" id="MobiDB-lite"/>
    </source>
</evidence>
<keyword evidence="10" id="KW-1185">Reference proteome</keyword>
<dbReference type="PANTHER" id="PTHR36326">
    <property type="entry name" value="PROTEIN POLLENLESS 3-LIKE 2"/>
    <property type="match status" value="1"/>
</dbReference>
<evidence type="ECO:0000256" key="5">
    <source>
        <dbReference type="ARBA" id="ARBA00023242"/>
    </source>
</evidence>
<dbReference type="Pfam" id="PF07719">
    <property type="entry name" value="TPR_2"/>
    <property type="match status" value="1"/>
</dbReference>
<evidence type="ECO:0000256" key="6">
    <source>
        <dbReference type="ARBA" id="ARBA00025750"/>
    </source>
</evidence>
<dbReference type="AlphaFoldDB" id="A0A9D4UFH9"/>
<proteinExistence type="inferred from homology"/>
<comment type="caution">
    <text evidence="9">The sequence shown here is derived from an EMBL/GenBank/DDBJ whole genome shotgun (WGS) entry which is preliminary data.</text>
</comment>
<evidence type="ECO:0000313" key="9">
    <source>
        <dbReference type="EMBL" id="KAI5067003.1"/>
    </source>
</evidence>
<organism evidence="9 10">
    <name type="scientific">Adiantum capillus-veneris</name>
    <name type="common">Maidenhair fern</name>
    <dbReference type="NCBI Taxonomy" id="13818"/>
    <lineage>
        <taxon>Eukaryota</taxon>
        <taxon>Viridiplantae</taxon>
        <taxon>Streptophyta</taxon>
        <taxon>Embryophyta</taxon>
        <taxon>Tracheophyta</taxon>
        <taxon>Polypodiopsida</taxon>
        <taxon>Polypodiidae</taxon>
        <taxon>Polypodiales</taxon>
        <taxon>Pteridineae</taxon>
        <taxon>Pteridaceae</taxon>
        <taxon>Vittarioideae</taxon>
        <taxon>Adiantum</taxon>
    </lineage>
</organism>
<keyword evidence="4" id="KW-0175">Coiled coil</keyword>
<dbReference type="InterPro" id="IPR013105">
    <property type="entry name" value="TPR_2"/>
</dbReference>
<keyword evidence="2" id="KW-0677">Repeat</keyword>
<dbReference type="SMART" id="SM00028">
    <property type="entry name" value="TPR"/>
    <property type="match status" value="2"/>
</dbReference>
<dbReference type="EMBL" id="JABFUD020000017">
    <property type="protein sequence ID" value="KAI5067003.1"/>
    <property type="molecule type" value="Genomic_DNA"/>
</dbReference>
<evidence type="ECO:0000256" key="1">
    <source>
        <dbReference type="ARBA" id="ARBA00004123"/>
    </source>
</evidence>
<dbReference type="Proteomes" id="UP000886520">
    <property type="component" value="Chromosome 17"/>
</dbReference>
<evidence type="ECO:0000313" key="10">
    <source>
        <dbReference type="Proteomes" id="UP000886520"/>
    </source>
</evidence>
<gene>
    <name evidence="9" type="ORF">GOP47_0017531</name>
</gene>
<dbReference type="SUPFAM" id="SSF48452">
    <property type="entry name" value="TPR-like"/>
    <property type="match status" value="1"/>
</dbReference>
<feature type="repeat" description="TPR" evidence="7">
    <location>
        <begin position="171"/>
        <end position="204"/>
    </location>
</feature>
<dbReference type="PANTHER" id="PTHR36326:SF7">
    <property type="entry name" value="PROTEIN POLLENLESS 3-LIKE 2"/>
    <property type="match status" value="1"/>
</dbReference>
<keyword evidence="5" id="KW-0539">Nucleus</keyword>
<sequence length="612" mass="66925">MSASSRSDELGPRTVQQLPLLAGSTSAQNASSAQFKVPVGDGPYVRAKQIQLLEKDPERAIALFWAAINAGDRVDSALKDMAVVMKQQNRGEEAIQAILSFRHLCSPLAQESLDNVLLDLYKKCGRLDEQIDLLKHKLGLIHKGMVFNGKRTKTARSQGRKFQISIRQEATRLLGNLGWAYMQLCNYVAAEAVYRKALSIEEDSNKLCNLGVCFLKQGKEEEARAVLERVTPMSPDGRSDSESHVKSYQRSRALLHELSQKSPSLSANNQHQQILIIPQEFDLWTHWKLWEPPIIGSQNPRNAAVVKSTINGNPARIRTNPALRLSKTTNGSSDQLAAPLPSISTGDDVDTALTIGRHCTRQLAATNCSVSAAPYSSGAAGSFKREIGPSTTVQQPNYRAKKNPQSHADKSGFGLLVDATENVVMNVDAASRLESGEWAPNAILLSQKPVARELFGNTVSSTKDFSDNNCGHGGKGFANSMNQFMKIDVPSLRDEYQAQGAGSETDHVLDFSCVDKVIESVGSYVAASSAKETVSTMYMPIDAVGNAACILDEDSVNSIEGTIEKSHSDDYKQQGEDTWRAPVSPQRLTRIHSGQHRLKVFQDMTHDAAHNL</sequence>
<evidence type="ECO:0000256" key="3">
    <source>
        <dbReference type="ARBA" id="ARBA00022803"/>
    </source>
</evidence>
<name>A0A9D4UFH9_ADICA</name>
<evidence type="ECO:0000256" key="2">
    <source>
        <dbReference type="ARBA" id="ARBA00022737"/>
    </source>
</evidence>
<comment type="similarity">
    <text evidence="6">Belongs to the MS5 protein family.</text>
</comment>
<keyword evidence="3 7" id="KW-0802">TPR repeat</keyword>
<dbReference type="GO" id="GO:0005634">
    <property type="term" value="C:nucleus"/>
    <property type="evidence" value="ECO:0007669"/>
    <property type="project" value="UniProtKB-SubCell"/>
</dbReference>
<evidence type="ECO:0000256" key="4">
    <source>
        <dbReference type="ARBA" id="ARBA00023054"/>
    </source>
</evidence>
<comment type="subcellular location">
    <subcellularLocation>
        <location evidence="1">Nucleus</location>
    </subcellularLocation>
</comment>
<reference evidence="9" key="1">
    <citation type="submission" date="2021-01" db="EMBL/GenBank/DDBJ databases">
        <title>Adiantum capillus-veneris genome.</title>
        <authorList>
            <person name="Fang Y."/>
            <person name="Liao Q."/>
        </authorList>
    </citation>
    <scope>NUCLEOTIDE SEQUENCE</scope>
    <source>
        <strain evidence="9">H3</strain>
        <tissue evidence="9">Leaf</tissue>
    </source>
</reference>
<dbReference type="PROSITE" id="PS50005">
    <property type="entry name" value="TPR"/>
    <property type="match status" value="1"/>
</dbReference>
<dbReference type="Gene3D" id="1.25.40.10">
    <property type="entry name" value="Tetratricopeptide repeat domain"/>
    <property type="match status" value="1"/>
</dbReference>
<evidence type="ECO:0008006" key="11">
    <source>
        <dbReference type="Google" id="ProtNLM"/>
    </source>
</evidence>
<accession>A0A9D4UFH9</accession>
<protein>
    <recommendedName>
        <fullName evidence="11">Protein POLLENLESS 3-LIKE 2</fullName>
    </recommendedName>
</protein>
<dbReference type="InterPro" id="IPR011990">
    <property type="entry name" value="TPR-like_helical_dom_sf"/>
</dbReference>
<feature type="region of interest" description="Disordered" evidence="8">
    <location>
        <begin position="386"/>
        <end position="409"/>
    </location>
</feature>
<dbReference type="InterPro" id="IPR019734">
    <property type="entry name" value="TPR_rpt"/>
</dbReference>
<dbReference type="InterPro" id="IPR044961">
    <property type="entry name" value="MS5/SDI1"/>
</dbReference>
<dbReference type="OrthoDB" id="1726941at2759"/>